<dbReference type="EMBL" id="JACVVK020000285">
    <property type="protein sequence ID" value="KAK7480219.1"/>
    <property type="molecule type" value="Genomic_DNA"/>
</dbReference>
<comment type="caution">
    <text evidence="1">The sequence shown here is derived from an EMBL/GenBank/DDBJ whole genome shotgun (WGS) entry which is preliminary data.</text>
</comment>
<reference evidence="1" key="1">
    <citation type="submission" date="2020-09" db="EMBL/GenBank/DDBJ databases">
        <authorList>
            <person name="Won Y."/>
        </authorList>
    </citation>
    <scope>NUCLEOTIDE SEQUENCE</scope>
    <source>
        <strain evidence="1">Wonlab-2016</strain>
        <tissue evidence="1">Foot muscle</tissue>
    </source>
</reference>
<accession>A0ABD0JAM7</accession>
<evidence type="ECO:0000313" key="2">
    <source>
        <dbReference type="EMBL" id="KAK7480219.1"/>
    </source>
</evidence>
<proteinExistence type="predicted"/>
<reference evidence="1 3" key="2">
    <citation type="journal article" date="2023" name="Sci. Data">
        <title>Genome assembly of the Korean intertidal mud-creeper Batillaria attramentaria.</title>
        <authorList>
            <person name="Patra A.K."/>
            <person name="Ho P.T."/>
            <person name="Jun S."/>
            <person name="Lee S.J."/>
            <person name="Kim Y."/>
            <person name="Won Y.J."/>
        </authorList>
    </citation>
    <scope>NUCLEOTIDE SEQUENCE [LARGE SCALE GENOMIC DNA]</scope>
    <source>
        <strain evidence="1">Wonlab-2016</strain>
    </source>
</reference>
<evidence type="ECO:0000313" key="3">
    <source>
        <dbReference type="Proteomes" id="UP001519460"/>
    </source>
</evidence>
<reference evidence="1" key="3">
    <citation type="submission" date="2023-01" db="EMBL/GenBank/DDBJ databases">
        <authorList>
            <person name="Patra A."/>
        </authorList>
    </citation>
    <scope>NUCLEOTIDE SEQUENCE</scope>
    <source>
        <strain evidence="1">Wonlab-2016</strain>
        <tissue evidence="1">Foot muscle</tissue>
    </source>
</reference>
<evidence type="ECO:0000313" key="1">
    <source>
        <dbReference type="EMBL" id="KAK7468042.1"/>
    </source>
</evidence>
<sequence>MLPAAAANLPVHESARLCPSSLLLASAAAFSLTLTEPHPGAKLIPNSPIGILTLSDYHTGSRFWRLAGGVTLAGLCPRGDRLMPSDITERVCLLHTNALVNTYIQPQYTVVPCGVDYGYLAYSGIGSGPIGY</sequence>
<dbReference type="Proteomes" id="UP001519460">
    <property type="component" value="Unassembled WGS sequence"/>
</dbReference>
<dbReference type="AlphaFoldDB" id="A0ABD0JAM7"/>
<name>A0ABD0JAM7_9CAEN</name>
<protein>
    <submittedName>
        <fullName evidence="1">Uncharacterized protein</fullName>
    </submittedName>
</protein>
<gene>
    <name evidence="2" type="ORF">BaRGS_00028495</name>
    <name evidence="1" type="ORF">BaRGS_00036746</name>
</gene>
<organism evidence="1 3">
    <name type="scientific">Batillaria attramentaria</name>
    <dbReference type="NCBI Taxonomy" id="370345"/>
    <lineage>
        <taxon>Eukaryota</taxon>
        <taxon>Metazoa</taxon>
        <taxon>Spiralia</taxon>
        <taxon>Lophotrochozoa</taxon>
        <taxon>Mollusca</taxon>
        <taxon>Gastropoda</taxon>
        <taxon>Caenogastropoda</taxon>
        <taxon>Sorbeoconcha</taxon>
        <taxon>Cerithioidea</taxon>
        <taxon>Batillariidae</taxon>
        <taxon>Batillaria</taxon>
    </lineage>
</organism>
<dbReference type="EMBL" id="JACVVK020000525">
    <property type="protein sequence ID" value="KAK7468042.1"/>
    <property type="molecule type" value="Genomic_DNA"/>
</dbReference>
<keyword evidence="3" id="KW-1185">Reference proteome</keyword>